<dbReference type="Proteomes" id="UP000645828">
    <property type="component" value="Unassembled WGS sequence"/>
</dbReference>
<gene>
    <name evidence="2" type="ORF">NYPRO_LOCUS12178</name>
    <name evidence="3" type="ORF">NYPRO_LOCUS20933</name>
</gene>
<protein>
    <submittedName>
        <fullName evidence="3">(raccoon dog) hypothetical protein</fullName>
    </submittedName>
</protein>
<evidence type="ECO:0000313" key="4">
    <source>
        <dbReference type="Proteomes" id="UP000645828"/>
    </source>
</evidence>
<evidence type="ECO:0000256" key="1">
    <source>
        <dbReference type="SAM" id="Phobius"/>
    </source>
</evidence>
<comment type="caution">
    <text evidence="3">The sequence shown here is derived from an EMBL/GenBank/DDBJ whole genome shotgun (WGS) entry which is preliminary data.</text>
</comment>
<dbReference type="EMBL" id="CAJHUB010000711">
    <property type="protein sequence ID" value="CAD7679379.1"/>
    <property type="molecule type" value="Genomic_DNA"/>
</dbReference>
<feature type="transmembrane region" description="Helical" evidence="1">
    <location>
        <begin position="98"/>
        <end position="119"/>
    </location>
</feature>
<dbReference type="AlphaFoldDB" id="A0A811ZHH0"/>
<keyword evidence="1" id="KW-0812">Transmembrane</keyword>
<reference evidence="3" key="1">
    <citation type="submission" date="2020-12" db="EMBL/GenBank/DDBJ databases">
        <authorList>
            <consortium name="Molecular Ecology Group"/>
        </authorList>
    </citation>
    <scope>NUCLEOTIDE SEQUENCE</scope>
    <source>
        <strain evidence="3">TBG_1078</strain>
    </source>
</reference>
<organism evidence="3 4">
    <name type="scientific">Nyctereutes procyonoides</name>
    <name type="common">Raccoon dog</name>
    <name type="synonym">Canis procyonoides</name>
    <dbReference type="NCBI Taxonomy" id="34880"/>
    <lineage>
        <taxon>Eukaryota</taxon>
        <taxon>Metazoa</taxon>
        <taxon>Chordata</taxon>
        <taxon>Craniata</taxon>
        <taxon>Vertebrata</taxon>
        <taxon>Euteleostomi</taxon>
        <taxon>Mammalia</taxon>
        <taxon>Eutheria</taxon>
        <taxon>Laurasiatheria</taxon>
        <taxon>Carnivora</taxon>
        <taxon>Caniformia</taxon>
        <taxon>Canidae</taxon>
        <taxon>Nyctereutes</taxon>
    </lineage>
</organism>
<keyword evidence="4" id="KW-1185">Reference proteome</keyword>
<sequence length="121" mass="13627">MISWHSQTSSDNENLESVVTVVTITKYHKSSGLKHQKCLLSQFWRLEIQNQCVGRATLPLKPLREDASWSLPPPESPRCSLACGSTTSISPSIFTWPYSLYVSICISSLSLSLFLRLFIYS</sequence>
<keyword evidence="1" id="KW-0472">Membrane</keyword>
<proteinExistence type="predicted"/>
<keyword evidence="1" id="KW-1133">Transmembrane helix</keyword>
<dbReference type="EMBL" id="CAJHUB010000765">
    <property type="protein sequence ID" value="CAD7688140.1"/>
    <property type="molecule type" value="Genomic_DNA"/>
</dbReference>
<accession>A0A811ZHH0</accession>
<name>A0A811ZHH0_NYCPR</name>
<evidence type="ECO:0000313" key="3">
    <source>
        <dbReference type="EMBL" id="CAD7688140.1"/>
    </source>
</evidence>
<evidence type="ECO:0000313" key="2">
    <source>
        <dbReference type="EMBL" id="CAD7679379.1"/>
    </source>
</evidence>